<feature type="region of interest" description="Disordered" evidence="4">
    <location>
        <begin position="389"/>
        <end position="419"/>
    </location>
</feature>
<dbReference type="InterPro" id="IPR008271">
    <property type="entry name" value="Ser/Thr_kinase_AS"/>
</dbReference>
<feature type="compositionally biased region" description="Basic and acidic residues" evidence="4">
    <location>
        <begin position="613"/>
        <end position="649"/>
    </location>
</feature>
<evidence type="ECO:0000313" key="7">
    <source>
        <dbReference type="Proteomes" id="UP000886653"/>
    </source>
</evidence>
<feature type="compositionally biased region" description="Low complexity" evidence="4">
    <location>
        <begin position="464"/>
        <end position="485"/>
    </location>
</feature>
<feature type="region of interest" description="Disordered" evidence="4">
    <location>
        <begin position="436"/>
        <end position="652"/>
    </location>
</feature>
<keyword evidence="2" id="KW-0547">Nucleotide-binding</keyword>
<feature type="compositionally biased region" description="Basic and acidic residues" evidence="4">
    <location>
        <begin position="844"/>
        <end position="856"/>
    </location>
</feature>
<accession>A0A9P6NJP4</accession>
<keyword evidence="3" id="KW-0067">ATP-binding</keyword>
<dbReference type="SUPFAM" id="SSF56112">
    <property type="entry name" value="Protein kinase-like (PK-like)"/>
    <property type="match status" value="1"/>
</dbReference>
<dbReference type="EMBL" id="MU167250">
    <property type="protein sequence ID" value="KAG0147224.1"/>
    <property type="molecule type" value="Genomic_DNA"/>
</dbReference>
<protein>
    <recommendedName>
        <fullName evidence="5">Protein kinase domain-containing protein</fullName>
    </recommendedName>
</protein>
<feature type="compositionally biased region" description="Polar residues" evidence="4">
    <location>
        <begin position="579"/>
        <end position="593"/>
    </location>
</feature>
<feature type="compositionally biased region" description="Basic and acidic residues" evidence="4">
    <location>
        <begin position="509"/>
        <end position="521"/>
    </location>
</feature>
<dbReference type="GO" id="GO:0004674">
    <property type="term" value="F:protein serine/threonine kinase activity"/>
    <property type="evidence" value="ECO:0007669"/>
    <property type="project" value="UniProtKB-KW"/>
</dbReference>
<dbReference type="Pfam" id="PF00069">
    <property type="entry name" value="Pkinase"/>
    <property type="match status" value="1"/>
</dbReference>
<dbReference type="OrthoDB" id="2158884at2759"/>
<proteinExistence type="predicted"/>
<dbReference type="PROSITE" id="PS00108">
    <property type="entry name" value="PROTEIN_KINASE_ST"/>
    <property type="match status" value="1"/>
</dbReference>
<reference evidence="6" key="1">
    <citation type="submission" date="2013-11" db="EMBL/GenBank/DDBJ databases">
        <title>Genome sequence of the fusiform rust pathogen reveals effectors for host alternation and coevolution with pine.</title>
        <authorList>
            <consortium name="DOE Joint Genome Institute"/>
            <person name="Smith K."/>
            <person name="Pendleton A."/>
            <person name="Kubisiak T."/>
            <person name="Anderson C."/>
            <person name="Salamov A."/>
            <person name="Aerts A."/>
            <person name="Riley R."/>
            <person name="Clum A."/>
            <person name="Lindquist E."/>
            <person name="Ence D."/>
            <person name="Campbell M."/>
            <person name="Kronenberg Z."/>
            <person name="Feau N."/>
            <person name="Dhillon B."/>
            <person name="Hamelin R."/>
            <person name="Burleigh J."/>
            <person name="Smith J."/>
            <person name="Yandell M."/>
            <person name="Nelson C."/>
            <person name="Grigoriev I."/>
            <person name="Davis J."/>
        </authorList>
    </citation>
    <scope>NUCLEOTIDE SEQUENCE</scope>
    <source>
        <strain evidence="6">G11</strain>
    </source>
</reference>
<dbReference type="InterPro" id="IPR050117">
    <property type="entry name" value="MAPK"/>
</dbReference>
<keyword evidence="1" id="KW-0723">Serine/threonine-protein kinase</keyword>
<evidence type="ECO:0000256" key="4">
    <source>
        <dbReference type="SAM" id="MobiDB-lite"/>
    </source>
</evidence>
<keyword evidence="1" id="KW-0418">Kinase</keyword>
<feature type="region of interest" description="Disordered" evidence="4">
    <location>
        <begin position="1"/>
        <end position="27"/>
    </location>
</feature>
<feature type="region of interest" description="Disordered" evidence="4">
    <location>
        <begin position="708"/>
        <end position="786"/>
    </location>
</feature>
<evidence type="ECO:0000256" key="3">
    <source>
        <dbReference type="ARBA" id="ARBA00022840"/>
    </source>
</evidence>
<dbReference type="AlphaFoldDB" id="A0A9P6NJP4"/>
<dbReference type="Proteomes" id="UP000886653">
    <property type="component" value="Unassembled WGS sequence"/>
</dbReference>
<feature type="compositionally biased region" description="Basic and acidic residues" evidence="4">
    <location>
        <begin position="743"/>
        <end position="752"/>
    </location>
</feature>
<dbReference type="PROSITE" id="PS50011">
    <property type="entry name" value="PROTEIN_KINASE_DOM"/>
    <property type="match status" value="1"/>
</dbReference>
<comment type="caution">
    <text evidence="6">The sequence shown here is derived from an EMBL/GenBank/DDBJ whole genome shotgun (WGS) entry which is preliminary data.</text>
</comment>
<evidence type="ECO:0000259" key="5">
    <source>
        <dbReference type="PROSITE" id="PS50011"/>
    </source>
</evidence>
<feature type="compositionally biased region" description="Low complexity" evidence="4">
    <location>
        <begin position="893"/>
        <end position="906"/>
    </location>
</feature>
<sequence length="962" mass="105063">MSTRTTAPSSSIPLHPPTSPSPLPNVGTRSYTILKEVGDGSFGTVWLADWHSPLTLPPGTQPPGPSSRPEYKGKKLVAIKKMKKAFEGGWDECMKLKELNSLRTIPMHPFIIPLYDAFLHPTTRELHFVFECMEGNLYQLTKSRKGRPLAGGLVACIFEQTLLGLHHVHSCGYFHRDMKPENLLITTTGLTDYPHGSPFALPTAPPERDVAVVVKIADFGLARETRSRPPYTEYVSTRWYRAPEVLLRARDYSNPVDMWALGAILVETVTLKPLFPGTSEMDQVHRICEIMGDPKHHYGHDDKGRLRGGGQWLNGVALAEAVGFKFPDKAPMDFVQLFDMSSIPIQLVDCLHELLRYEPSARLTTLQCLNHPYFIDVAPRLIPPSLSGTALLNPPATNGGPSPRSNGPFPTSSPHHLAPNAGQQYMAVDLPSISPQIVPTTHTQGAFPKARPAHILTPSSGLHPADSMMSDPESSASSYSFPPAEGSSQAAYPPRGAVNYLPHHPPQPEIHRRGSQPHEHYAQQTYDYQSPPSITRDPSFLSLSPGLSSSSDGIPTEPTPSSRTQLNAPMASHQKSRSRTLASVFSSGQSLKRTPSDRTPHDAQIGTSAVPMDPKKAKKEAEKAAKEEAKLESQAKREAARRSAQERSRAVLQKQRLAQGSDMLVHVHPEFGAPIGAPRKMVDKGKGRAPLQPPMPQIAEDCTRMRHVHSHELSRPSVASSRTEASAAAPGPDRPGLYADMRPVYREDDRRFSINSSNTMDSDPGPGPSRNIGTLHRSPSFGSGCSRLSVASSPNLASLYRASTPASTASSLDHQLVANMAGLSANERGGPTDPVWTTGAGARGSEDGLRRSRSPSDPRFSPYPHPRPTLPSIANFDFGPNGPPPSFHDRHLSVSSGSPSVHSVPLATYSYPSSPAPGVEQQQQQQNPQQQVFDSRQVHHHHHHHHHHPQLPTREDDEEMGQ</sequence>
<dbReference type="GO" id="GO:0005524">
    <property type="term" value="F:ATP binding"/>
    <property type="evidence" value="ECO:0007669"/>
    <property type="project" value="UniProtKB-KW"/>
</dbReference>
<name>A0A9P6NJP4_9BASI</name>
<dbReference type="SMART" id="SM00220">
    <property type="entry name" value="S_TKc"/>
    <property type="match status" value="1"/>
</dbReference>
<evidence type="ECO:0000256" key="2">
    <source>
        <dbReference type="ARBA" id="ARBA00022741"/>
    </source>
</evidence>
<feature type="compositionally biased region" description="Low complexity" evidence="4">
    <location>
        <begin position="537"/>
        <end position="553"/>
    </location>
</feature>
<keyword evidence="7" id="KW-1185">Reference proteome</keyword>
<feature type="domain" description="Protein kinase" evidence="5">
    <location>
        <begin position="31"/>
        <end position="374"/>
    </location>
</feature>
<gene>
    <name evidence="6" type="ORF">CROQUDRAFT_670642</name>
</gene>
<feature type="region of interest" description="Disordered" evidence="4">
    <location>
        <begin position="675"/>
        <end position="696"/>
    </location>
</feature>
<keyword evidence="1" id="KW-0808">Transferase</keyword>
<evidence type="ECO:0000256" key="1">
    <source>
        <dbReference type="ARBA" id="ARBA00022527"/>
    </source>
</evidence>
<feature type="compositionally biased region" description="Low complexity" evidence="4">
    <location>
        <begin position="921"/>
        <end position="931"/>
    </location>
</feature>
<organism evidence="6 7">
    <name type="scientific">Cronartium quercuum f. sp. fusiforme G11</name>
    <dbReference type="NCBI Taxonomy" id="708437"/>
    <lineage>
        <taxon>Eukaryota</taxon>
        <taxon>Fungi</taxon>
        <taxon>Dikarya</taxon>
        <taxon>Basidiomycota</taxon>
        <taxon>Pucciniomycotina</taxon>
        <taxon>Pucciniomycetes</taxon>
        <taxon>Pucciniales</taxon>
        <taxon>Coleosporiaceae</taxon>
        <taxon>Cronartium</taxon>
    </lineage>
</organism>
<dbReference type="CDD" id="cd07830">
    <property type="entry name" value="STKc_MAK_like"/>
    <property type="match status" value="1"/>
</dbReference>
<feature type="compositionally biased region" description="Polar residues" evidence="4">
    <location>
        <begin position="389"/>
        <end position="414"/>
    </location>
</feature>
<evidence type="ECO:0000313" key="6">
    <source>
        <dbReference type="EMBL" id="KAG0147224.1"/>
    </source>
</evidence>
<dbReference type="PANTHER" id="PTHR24055">
    <property type="entry name" value="MITOGEN-ACTIVATED PROTEIN KINASE"/>
    <property type="match status" value="1"/>
</dbReference>
<dbReference type="Gene3D" id="1.10.510.10">
    <property type="entry name" value="Transferase(Phosphotransferase) domain 1"/>
    <property type="match status" value="1"/>
</dbReference>
<feature type="compositionally biased region" description="Pro residues" evidence="4">
    <location>
        <begin position="14"/>
        <end position="23"/>
    </location>
</feature>
<dbReference type="InterPro" id="IPR000719">
    <property type="entry name" value="Prot_kinase_dom"/>
</dbReference>
<feature type="region of interest" description="Disordered" evidence="4">
    <location>
        <begin position="824"/>
        <end position="962"/>
    </location>
</feature>
<feature type="compositionally biased region" description="Polar residues" evidence="4">
    <location>
        <begin position="522"/>
        <end position="533"/>
    </location>
</feature>
<feature type="compositionally biased region" description="Basic residues" evidence="4">
    <location>
        <begin position="938"/>
        <end position="949"/>
    </location>
</feature>
<dbReference type="Gene3D" id="3.30.200.20">
    <property type="entry name" value="Phosphorylase Kinase, domain 1"/>
    <property type="match status" value="1"/>
</dbReference>
<dbReference type="InterPro" id="IPR011009">
    <property type="entry name" value="Kinase-like_dom_sf"/>
</dbReference>